<name>A0AAN9QV71_CANGL</name>
<comment type="caution">
    <text evidence="1">The sequence shown here is derived from an EMBL/GenBank/DDBJ whole genome shotgun (WGS) entry which is preliminary data.</text>
</comment>
<proteinExistence type="predicted"/>
<dbReference type="AlphaFoldDB" id="A0AAN9QV71"/>
<organism evidence="1 2">
    <name type="scientific">Canavalia gladiata</name>
    <name type="common">Sword bean</name>
    <name type="synonym">Dolichos gladiatus</name>
    <dbReference type="NCBI Taxonomy" id="3824"/>
    <lineage>
        <taxon>Eukaryota</taxon>
        <taxon>Viridiplantae</taxon>
        <taxon>Streptophyta</taxon>
        <taxon>Embryophyta</taxon>
        <taxon>Tracheophyta</taxon>
        <taxon>Spermatophyta</taxon>
        <taxon>Magnoliopsida</taxon>
        <taxon>eudicotyledons</taxon>
        <taxon>Gunneridae</taxon>
        <taxon>Pentapetalae</taxon>
        <taxon>rosids</taxon>
        <taxon>fabids</taxon>
        <taxon>Fabales</taxon>
        <taxon>Fabaceae</taxon>
        <taxon>Papilionoideae</taxon>
        <taxon>50 kb inversion clade</taxon>
        <taxon>NPAAA clade</taxon>
        <taxon>indigoferoid/millettioid clade</taxon>
        <taxon>Phaseoleae</taxon>
        <taxon>Canavalia</taxon>
    </lineage>
</organism>
<sequence>MLQCRSVTCVISVSHVALKWLTDQLSSVAFHRAVMLFNNNMLMHHIYMLDEFSKASYSEPTSMAGLKWSISCIGQSEPRVWCQTGGQVEPKVLIRMVNMVPELIDNGDRAGRVLRAKLRRLGTKASIMELNLTQNLSDKYKLKRPA</sequence>
<gene>
    <name evidence="1" type="ORF">VNO77_11246</name>
</gene>
<reference evidence="1 2" key="1">
    <citation type="submission" date="2024-01" db="EMBL/GenBank/DDBJ databases">
        <title>The genomes of 5 underutilized Papilionoideae crops provide insights into root nodulation and disease resistanc.</title>
        <authorList>
            <person name="Jiang F."/>
        </authorList>
    </citation>
    <scope>NUCLEOTIDE SEQUENCE [LARGE SCALE GENOMIC DNA]</scope>
    <source>
        <strain evidence="1">LVBAO_FW01</strain>
        <tissue evidence="1">Leaves</tissue>
    </source>
</reference>
<dbReference type="Proteomes" id="UP001367508">
    <property type="component" value="Unassembled WGS sequence"/>
</dbReference>
<evidence type="ECO:0000313" key="2">
    <source>
        <dbReference type="Proteomes" id="UP001367508"/>
    </source>
</evidence>
<keyword evidence="2" id="KW-1185">Reference proteome</keyword>
<dbReference type="EMBL" id="JAYMYQ010000002">
    <property type="protein sequence ID" value="KAK7351650.1"/>
    <property type="molecule type" value="Genomic_DNA"/>
</dbReference>
<accession>A0AAN9QV71</accession>
<protein>
    <submittedName>
        <fullName evidence="1">Uncharacterized protein</fullName>
    </submittedName>
</protein>
<evidence type="ECO:0000313" key="1">
    <source>
        <dbReference type="EMBL" id="KAK7351650.1"/>
    </source>
</evidence>